<dbReference type="Proteomes" id="UP001292094">
    <property type="component" value="Unassembled WGS sequence"/>
</dbReference>
<dbReference type="AlphaFoldDB" id="A0AAE1UKM0"/>
<dbReference type="EMBL" id="JAWZYT010000073">
    <property type="protein sequence ID" value="KAK4328488.1"/>
    <property type="molecule type" value="Genomic_DNA"/>
</dbReference>
<accession>A0AAE1UKM0</accession>
<proteinExistence type="predicted"/>
<reference evidence="1" key="1">
    <citation type="submission" date="2023-11" db="EMBL/GenBank/DDBJ databases">
        <title>Genome assemblies of two species of porcelain crab, Petrolisthes cinctipes and Petrolisthes manimaculis (Anomura: Porcellanidae).</title>
        <authorList>
            <person name="Angst P."/>
        </authorList>
    </citation>
    <scope>NUCLEOTIDE SEQUENCE</scope>
    <source>
        <strain evidence="1">PB745_02</strain>
        <tissue evidence="1">Gill</tissue>
    </source>
</reference>
<evidence type="ECO:0000313" key="2">
    <source>
        <dbReference type="Proteomes" id="UP001292094"/>
    </source>
</evidence>
<evidence type="ECO:0000313" key="1">
    <source>
        <dbReference type="EMBL" id="KAK4328488.1"/>
    </source>
</evidence>
<keyword evidence="2" id="KW-1185">Reference proteome</keyword>
<comment type="caution">
    <text evidence="1">The sequence shown here is derived from an EMBL/GenBank/DDBJ whole genome shotgun (WGS) entry which is preliminary data.</text>
</comment>
<name>A0AAE1UKM0_9EUCA</name>
<gene>
    <name evidence="1" type="ORF">Pmani_001088</name>
</gene>
<sequence>MDIRCGDEEVGVNIGCNGGSGRDTITTTGVNIGRGGRSGRVASLCVVLAEPLLGRLSSDSAALEVPSLTSTHLDSEGKKELVTLEF</sequence>
<protein>
    <submittedName>
        <fullName evidence="1">Uncharacterized protein</fullName>
    </submittedName>
</protein>
<organism evidence="1 2">
    <name type="scientific">Petrolisthes manimaculis</name>
    <dbReference type="NCBI Taxonomy" id="1843537"/>
    <lineage>
        <taxon>Eukaryota</taxon>
        <taxon>Metazoa</taxon>
        <taxon>Ecdysozoa</taxon>
        <taxon>Arthropoda</taxon>
        <taxon>Crustacea</taxon>
        <taxon>Multicrustacea</taxon>
        <taxon>Malacostraca</taxon>
        <taxon>Eumalacostraca</taxon>
        <taxon>Eucarida</taxon>
        <taxon>Decapoda</taxon>
        <taxon>Pleocyemata</taxon>
        <taxon>Anomura</taxon>
        <taxon>Galatheoidea</taxon>
        <taxon>Porcellanidae</taxon>
        <taxon>Petrolisthes</taxon>
    </lineage>
</organism>